<evidence type="ECO:0000313" key="1">
    <source>
        <dbReference type="EMBL" id="PNX78733.1"/>
    </source>
</evidence>
<dbReference type="SMR" id="A0A2K3LJN0"/>
<evidence type="ECO:0000313" key="2">
    <source>
        <dbReference type="Proteomes" id="UP000236291"/>
    </source>
</evidence>
<name>A0A2K3LJN0_TRIPR</name>
<organism evidence="1 2">
    <name type="scientific">Trifolium pratense</name>
    <name type="common">Red clover</name>
    <dbReference type="NCBI Taxonomy" id="57577"/>
    <lineage>
        <taxon>Eukaryota</taxon>
        <taxon>Viridiplantae</taxon>
        <taxon>Streptophyta</taxon>
        <taxon>Embryophyta</taxon>
        <taxon>Tracheophyta</taxon>
        <taxon>Spermatophyta</taxon>
        <taxon>Magnoliopsida</taxon>
        <taxon>eudicotyledons</taxon>
        <taxon>Gunneridae</taxon>
        <taxon>Pentapetalae</taxon>
        <taxon>rosids</taxon>
        <taxon>fabids</taxon>
        <taxon>Fabales</taxon>
        <taxon>Fabaceae</taxon>
        <taxon>Papilionoideae</taxon>
        <taxon>50 kb inversion clade</taxon>
        <taxon>NPAAA clade</taxon>
        <taxon>Hologalegina</taxon>
        <taxon>IRL clade</taxon>
        <taxon>Trifolieae</taxon>
        <taxon>Trifolium</taxon>
    </lineage>
</organism>
<reference evidence="1 2" key="2">
    <citation type="journal article" date="2017" name="Front. Plant Sci.">
        <title>Gene Classification and Mining of Molecular Markers Useful in Red Clover (Trifolium pratense) Breeding.</title>
        <authorList>
            <person name="Istvanek J."/>
            <person name="Dluhosova J."/>
            <person name="Dluhos P."/>
            <person name="Patkova L."/>
            <person name="Nedelnik J."/>
            <person name="Repkova J."/>
        </authorList>
    </citation>
    <scope>NUCLEOTIDE SEQUENCE [LARGE SCALE GENOMIC DNA]</scope>
    <source>
        <strain evidence="2">cv. Tatra</strain>
        <tissue evidence="1">Young leaves</tissue>
    </source>
</reference>
<dbReference type="GO" id="GO:0016829">
    <property type="term" value="F:lyase activity"/>
    <property type="evidence" value="ECO:0007669"/>
    <property type="project" value="UniProtKB-KW"/>
</dbReference>
<reference evidence="1 2" key="1">
    <citation type="journal article" date="2014" name="Am. J. Bot.">
        <title>Genome assembly and annotation for red clover (Trifolium pratense; Fabaceae).</title>
        <authorList>
            <person name="Istvanek J."/>
            <person name="Jaros M."/>
            <person name="Krenek A."/>
            <person name="Repkova J."/>
        </authorList>
    </citation>
    <scope>NUCLEOTIDE SEQUENCE [LARGE SCALE GENOMIC DNA]</scope>
    <source>
        <strain evidence="2">cv. Tatra</strain>
        <tissue evidence="1">Young leaves</tissue>
    </source>
</reference>
<dbReference type="AlphaFoldDB" id="A0A2K3LJN0"/>
<dbReference type="Proteomes" id="UP000236291">
    <property type="component" value="Unassembled WGS sequence"/>
</dbReference>
<protein>
    <submittedName>
        <fullName evidence="1">Phenylalanine ammonia lyase</fullName>
    </submittedName>
</protein>
<gene>
    <name evidence="1" type="ORF">L195_g034711</name>
</gene>
<dbReference type="EMBL" id="ASHM01034623">
    <property type="protein sequence ID" value="PNX78733.1"/>
    <property type="molecule type" value="Genomic_DNA"/>
</dbReference>
<dbReference type="ExpressionAtlas" id="A0A2K3LJN0">
    <property type="expression patterns" value="baseline"/>
</dbReference>
<keyword evidence="1" id="KW-0456">Lyase</keyword>
<feature type="non-terminal residue" evidence="1">
    <location>
        <position position="47"/>
    </location>
</feature>
<comment type="caution">
    <text evidence="1">The sequence shown here is derived from an EMBL/GenBank/DDBJ whole genome shotgun (WGS) entry which is preliminary data.</text>
</comment>
<proteinExistence type="predicted"/>
<accession>A0A2K3LJN0</accession>
<sequence>MEAVAAAITKNNNGYDSFCLSHANANNMKVNGADPLNWGVAAEAMKG</sequence>